<organism evidence="1 2">
    <name type="scientific">Chenopodium quinoa</name>
    <name type="common">Quinoa</name>
    <dbReference type="NCBI Taxonomy" id="63459"/>
    <lineage>
        <taxon>Eukaryota</taxon>
        <taxon>Viridiplantae</taxon>
        <taxon>Streptophyta</taxon>
        <taxon>Embryophyta</taxon>
        <taxon>Tracheophyta</taxon>
        <taxon>Spermatophyta</taxon>
        <taxon>Magnoliopsida</taxon>
        <taxon>eudicotyledons</taxon>
        <taxon>Gunneridae</taxon>
        <taxon>Pentapetalae</taxon>
        <taxon>Caryophyllales</taxon>
        <taxon>Chenopodiaceae</taxon>
        <taxon>Chenopodioideae</taxon>
        <taxon>Atripliceae</taxon>
        <taxon>Chenopodium</taxon>
    </lineage>
</organism>
<dbReference type="InterPro" id="IPR050551">
    <property type="entry name" value="Fructan_Metab_Enzymes"/>
</dbReference>
<protein>
    <submittedName>
        <fullName evidence="1">Uncharacterized protein</fullName>
    </submittedName>
</protein>
<proteinExistence type="predicted"/>
<evidence type="ECO:0000313" key="1">
    <source>
        <dbReference type="EnsemblPlants" id="AUR62043986-RA:cds"/>
    </source>
</evidence>
<reference evidence="1" key="1">
    <citation type="journal article" date="2017" name="Nature">
        <title>The genome of Chenopodium quinoa.</title>
        <authorList>
            <person name="Jarvis D.E."/>
            <person name="Ho Y.S."/>
            <person name="Lightfoot D.J."/>
            <person name="Schmoeckel S.M."/>
            <person name="Li B."/>
            <person name="Borm T.J.A."/>
            <person name="Ohyanagi H."/>
            <person name="Mineta K."/>
            <person name="Michell C.T."/>
            <person name="Saber N."/>
            <person name="Kharbatia N.M."/>
            <person name="Rupper R.R."/>
            <person name="Sharp A.R."/>
            <person name="Dally N."/>
            <person name="Boughton B.A."/>
            <person name="Woo Y.H."/>
            <person name="Gao G."/>
            <person name="Schijlen E.G.W.M."/>
            <person name="Guo X."/>
            <person name="Momin A.A."/>
            <person name="Negrao S."/>
            <person name="Al-Babili S."/>
            <person name="Gehring C."/>
            <person name="Roessner U."/>
            <person name="Jung C."/>
            <person name="Murphy K."/>
            <person name="Arold S.T."/>
            <person name="Gojobori T."/>
            <person name="van der Linden C.G."/>
            <person name="van Loo E.N."/>
            <person name="Jellen E.N."/>
            <person name="Maughan P.J."/>
            <person name="Tester M."/>
        </authorList>
    </citation>
    <scope>NUCLEOTIDE SEQUENCE [LARGE SCALE GENOMIC DNA]</scope>
    <source>
        <strain evidence="1">cv. PI 614886</strain>
    </source>
</reference>
<keyword evidence="2" id="KW-1185">Reference proteome</keyword>
<dbReference type="SUPFAM" id="SSF75005">
    <property type="entry name" value="Arabinanase/levansucrase/invertase"/>
    <property type="match status" value="1"/>
</dbReference>
<dbReference type="Gramene" id="AUR62043986-RA">
    <property type="protein sequence ID" value="AUR62043986-RA:cds"/>
    <property type="gene ID" value="AUR62043986"/>
</dbReference>
<dbReference type="PANTHER" id="PTHR31953">
    <property type="entry name" value="BETA-FRUCTOFURANOSIDASE, INSOLUBLE ISOENZYME CWINV1-RELATED"/>
    <property type="match status" value="1"/>
</dbReference>
<reference evidence="1" key="2">
    <citation type="submission" date="2021-03" db="UniProtKB">
        <authorList>
            <consortium name="EnsemblPlants"/>
        </authorList>
    </citation>
    <scope>IDENTIFICATION</scope>
</reference>
<dbReference type="Proteomes" id="UP000596660">
    <property type="component" value="Unplaced"/>
</dbReference>
<accession>A0A803ND04</accession>
<dbReference type="InterPro" id="IPR023296">
    <property type="entry name" value="Glyco_hydro_beta-prop_sf"/>
</dbReference>
<evidence type="ECO:0000313" key="2">
    <source>
        <dbReference type="Proteomes" id="UP000596660"/>
    </source>
</evidence>
<dbReference type="EnsemblPlants" id="AUR62043986-RA">
    <property type="protein sequence ID" value="AUR62043986-RA:cds"/>
    <property type="gene ID" value="AUR62043986"/>
</dbReference>
<dbReference type="AlphaFoldDB" id="A0A803ND04"/>
<sequence>MDHYTTNGDIDSSNFRDPTTAWQAADGAWHVLIGGKVDNTDFMEGITDWRYDYGSKYYASKTFFDGEKKRQTLWVRILEADGRANDKKKRVVRASE</sequence>
<dbReference type="Gene3D" id="2.115.10.20">
    <property type="entry name" value="Glycosyl hydrolase domain, family 43"/>
    <property type="match status" value="1"/>
</dbReference>
<name>A0A803ND04_CHEQI</name>